<keyword evidence="5" id="KW-0949">S-adenosyl-L-methionine</keyword>
<name>A0A1H2XT02_9BACL</name>
<evidence type="ECO:0000256" key="2">
    <source>
        <dbReference type="ARBA" id="ARBA00012534"/>
    </source>
</evidence>
<dbReference type="Proteomes" id="UP000182589">
    <property type="component" value="Unassembled WGS sequence"/>
</dbReference>
<dbReference type="GO" id="GO:0032259">
    <property type="term" value="P:methylation"/>
    <property type="evidence" value="ECO:0007669"/>
    <property type="project" value="UniProtKB-KW"/>
</dbReference>
<dbReference type="PRINTS" id="PR00996">
    <property type="entry name" value="CHERMTFRASE"/>
</dbReference>
<dbReference type="GO" id="GO:0008983">
    <property type="term" value="F:protein-glutamate O-methyltransferase activity"/>
    <property type="evidence" value="ECO:0007669"/>
    <property type="project" value="UniProtKB-EC"/>
</dbReference>
<keyword evidence="8" id="KW-1185">Reference proteome</keyword>
<proteinExistence type="predicted"/>
<dbReference type="EC" id="2.1.1.80" evidence="2"/>
<dbReference type="PANTHER" id="PTHR24422">
    <property type="entry name" value="CHEMOTAXIS PROTEIN METHYLTRANSFERASE"/>
    <property type="match status" value="1"/>
</dbReference>
<dbReference type="SUPFAM" id="SSF47757">
    <property type="entry name" value="Chemotaxis receptor methyltransferase CheR, N-terminal domain"/>
    <property type="match status" value="1"/>
</dbReference>
<feature type="domain" description="CheR-type methyltransferase" evidence="6">
    <location>
        <begin position="1"/>
        <end position="252"/>
    </location>
</feature>
<organism evidence="7 8">
    <name type="scientific">Alicyclobacillus hesperidum</name>
    <dbReference type="NCBI Taxonomy" id="89784"/>
    <lineage>
        <taxon>Bacteria</taxon>
        <taxon>Bacillati</taxon>
        <taxon>Bacillota</taxon>
        <taxon>Bacilli</taxon>
        <taxon>Bacillales</taxon>
        <taxon>Alicyclobacillaceae</taxon>
        <taxon>Alicyclobacillus</taxon>
    </lineage>
</organism>
<dbReference type="PROSITE" id="PS50123">
    <property type="entry name" value="CHER"/>
    <property type="match status" value="1"/>
</dbReference>
<dbReference type="Pfam" id="PF01739">
    <property type="entry name" value="CheR"/>
    <property type="match status" value="1"/>
</dbReference>
<evidence type="ECO:0000256" key="1">
    <source>
        <dbReference type="ARBA" id="ARBA00001541"/>
    </source>
</evidence>
<dbReference type="InterPro" id="IPR022641">
    <property type="entry name" value="CheR_N"/>
</dbReference>
<dbReference type="EMBL" id="FNOJ01000024">
    <property type="protein sequence ID" value="SDW95961.1"/>
    <property type="molecule type" value="Genomic_DNA"/>
</dbReference>
<dbReference type="RefSeq" id="WP_244885217.1">
    <property type="nucleotide sequence ID" value="NZ_FNOJ01000024.1"/>
</dbReference>
<accession>A0A1H2XT02</accession>
<reference evidence="8" key="1">
    <citation type="submission" date="2016-10" db="EMBL/GenBank/DDBJ databases">
        <authorList>
            <person name="Varghese N."/>
        </authorList>
    </citation>
    <scope>NUCLEOTIDE SEQUENCE [LARGE SCALE GENOMIC DNA]</scope>
    <source>
        <strain evidence="8">DSM 12489</strain>
    </source>
</reference>
<evidence type="ECO:0000256" key="4">
    <source>
        <dbReference type="ARBA" id="ARBA00022679"/>
    </source>
</evidence>
<evidence type="ECO:0000256" key="5">
    <source>
        <dbReference type="ARBA" id="ARBA00022691"/>
    </source>
</evidence>
<dbReference type="InterPro" id="IPR029063">
    <property type="entry name" value="SAM-dependent_MTases_sf"/>
</dbReference>
<dbReference type="SMART" id="SM00138">
    <property type="entry name" value="MeTrc"/>
    <property type="match status" value="1"/>
</dbReference>
<comment type="catalytic activity">
    <reaction evidence="1">
        <text>L-glutamyl-[protein] + S-adenosyl-L-methionine = [protein]-L-glutamate 5-O-methyl ester + S-adenosyl-L-homocysteine</text>
        <dbReference type="Rhea" id="RHEA:24452"/>
        <dbReference type="Rhea" id="RHEA-COMP:10208"/>
        <dbReference type="Rhea" id="RHEA-COMP:10311"/>
        <dbReference type="ChEBI" id="CHEBI:29973"/>
        <dbReference type="ChEBI" id="CHEBI:57856"/>
        <dbReference type="ChEBI" id="CHEBI:59789"/>
        <dbReference type="ChEBI" id="CHEBI:82795"/>
        <dbReference type="EC" id="2.1.1.80"/>
    </reaction>
</comment>
<protein>
    <recommendedName>
        <fullName evidence="2">protein-glutamate O-methyltransferase</fullName>
        <ecNumber evidence="2">2.1.1.80</ecNumber>
    </recommendedName>
</protein>
<dbReference type="InterPro" id="IPR036804">
    <property type="entry name" value="CheR_N_sf"/>
</dbReference>
<dbReference type="AlphaFoldDB" id="A0A1H2XT02"/>
<dbReference type="Gene3D" id="3.40.50.150">
    <property type="entry name" value="Vaccinia Virus protein VP39"/>
    <property type="match status" value="1"/>
</dbReference>
<dbReference type="InterPro" id="IPR000780">
    <property type="entry name" value="CheR_MeTrfase"/>
</dbReference>
<evidence type="ECO:0000313" key="8">
    <source>
        <dbReference type="Proteomes" id="UP000182589"/>
    </source>
</evidence>
<evidence type="ECO:0000259" key="6">
    <source>
        <dbReference type="PROSITE" id="PS50123"/>
    </source>
</evidence>
<gene>
    <name evidence="7" type="ORF">SAMN04489725_1247</name>
</gene>
<evidence type="ECO:0000256" key="3">
    <source>
        <dbReference type="ARBA" id="ARBA00022603"/>
    </source>
</evidence>
<dbReference type="Gene3D" id="1.10.155.10">
    <property type="entry name" value="Chemotaxis receptor methyltransferase CheR, N-terminal domain"/>
    <property type="match status" value="1"/>
</dbReference>
<dbReference type="InterPro" id="IPR022642">
    <property type="entry name" value="CheR_C"/>
</dbReference>
<dbReference type="STRING" id="89784.SAMN04489725_1247"/>
<keyword evidence="3 7" id="KW-0489">Methyltransferase</keyword>
<dbReference type="PANTHER" id="PTHR24422:SF19">
    <property type="entry name" value="CHEMOTAXIS PROTEIN METHYLTRANSFERASE"/>
    <property type="match status" value="1"/>
</dbReference>
<keyword evidence="4 7" id="KW-0808">Transferase</keyword>
<dbReference type="InterPro" id="IPR050903">
    <property type="entry name" value="Bact_Chemotaxis_MeTrfase"/>
</dbReference>
<dbReference type="Pfam" id="PF03705">
    <property type="entry name" value="CheR_N"/>
    <property type="match status" value="1"/>
</dbReference>
<dbReference type="SUPFAM" id="SSF53335">
    <property type="entry name" value="S-adenosyl-L-methionine-dependent methyltransferases"/>
    <property type="match status" value="1"/>
</dbReference>
<sequence>MDEFEWFVNAFRALTGIDLSHYKRPQMERRLTSLRDRRGYSDFPSYVQAMRGKPELLDELLDRMTINVSEFFRNPERWKDLQAVVQGMGQSIQAWSAACSTGEEPYSLAILLAEMNVRATILATDIDLRVLDKARRGEYVQTQLREVDDRLRHRYFHQQGSGYRVRDEIRQVVQFRQHNLLSDPYPTDLDLIICRNVLIYFTEETKQQLVRRFAASLRPGGVLFVGSTEQLLGLSLSGLRPSKPFIYVKAEAGE</sequence>
<evidence type="ECO:0000313" key="7">
    <source>
        <dbReference type="EMBL" id="SDW95961.1"/>
    </source>
</evidence>